<evidence type="ECO:0000313" key="1">
    <source>
        <dbReference type="EMBL" id="OEG16275.1"/>
    </source>
</evidence>
<sequence>MLTIGIANPKLIFYGIYIQVVTHHSTYQRLQTITEKSEIPFLSQESKEKTIEKLVKHLSF</sequence>
<comment type="caution">
    <text evidence="1">The sequence shown here is derived from an EMBL/GenBank/DDBJ whole genome shotgun (WGS) entry which is preliminary data.</text>
</comment>
<proteinExistence type="predicted"/>
<accession>A0A1E5GUD9</accession>
<protein>
    <submittedName>
        <fullName evidence="1">Uncharacterized protein</fullName>
    </submittedName>
</protein>
<dbReference type="AlphaFoldDB" id="A0A1E5GUD9"/>
<evidence type="ECO:0000313" key="2">
    <source>
        <dbReference type="Proteomes" id="UP000094764"/>
    </source>
</evidence>
<gene>
    <name evidence="1" type="ORF">BCR23_05140</name>
</gene>
<keyword evidence="2" id="KW-1185">Reference proteome</keyword>
<dbReference type="Proteomes" id="UP000094764">
    <property type="component" value="Unassembled WGS sequence"/>
</dbReference>
<reference evidence="2" key="1">
    <citation type="submission" date="2016-09" db="EMBL/GenBank/DDBJ databases">
        <authorList>
            <person name="Gulvik C.A."/>
        </authorList>
    </citation>
    <scope>NUCLEOTIDE SEQUENCE [LARGE SCALE GENOMIC DNA]</scope>
    <source>
        <strain evidence="2">LMG 26306</strain>
    </source>
</reference>
<organism evidence="1 2">
    <name type="scientific">Enterococcus quebecensis</name>
    <dbReference type="NCBI Taxonomy" id="903983"/>
    <lineage>
        <taxon>Bacteria</taxon>
        <taxon>Bacillati</taxon>
        <taxon>Bacillota</taxon>
        <taxon>Bacilli</taxon>
        <taxon>Lactobacillales</taxon>
        <taxon>Enterococcaceae</taxon>
        <taxon>Enterococcus</taxon>
    </lineage>
</organism>
<dbReference type="EMBL" id="MIKB01000013">
    <property type="protein sequence ID" value="OEG16275.1"/>
    <property type="molecule type" value="Genomic_DNA"/>
</dbReference>
<name>A0A1E5GUD9_9ENTE</name>